<dbReference type="HAMAP" id="MF_01018">
    <property type="entry name" value="HisG_Short"/>
    <property type="match status" value="1"/>
</dbReference>
<comment type="domain">
    <text evidence="16">Lacks the C-terminal regulatory region which is replaced by HisZ.</text>
</comment>
<dbReference type="CDD" id="cd00773">
    <property type="entry name" value="HisRS-like_core"/>
    <property type="match status" value="1"/>
</dbReference>
<comment type="caution">
    <text evidence="18">The sequence shown here is derived from an EMBL/GenBank/DDBJ whole genome shotgun (WGS) entry which is preliminary data.</text>
</comment>
<dbReference type="InterPro" id="IPR006195">
    <property type="entry name" value="aa-tRNA-synth_II"/>
</dbReference>
<evidence type="ECO:0000256" key="15">
    <source>
        <dbReference type="HAMAP-Rule" id="MF_00125"/>
    </source>
</evidence>
<gene>
    <name evidence="16" type="primary">hisG</name>
    <name evidence="15" type="synonym">hisZ</name>
    <name evidence="18" type="ORF">R54876_GBNLAHCA_00150</name>
</gene>
<dbReference type="Gene3D" id="3.30.930.10">
    <property type="entry name" value="Bira Bifunctional Protein, Domain 2"/>
    <property type="match status" value="1"/>
</dbReference>
<evidence type="ECO:0000259" key="17">
    <source>
        <dbReference type="PROSITE" id="PS50862"/>
    </source>
</evidence>
<dbReference type="PANTHER" id="PTHR21403">
    <property type="entry name" value="ATP PHOSPHORIBOSYLTRANSFERASE ATP-PRTASE"/>
    <property type="match status" value="1"/>
</dbReference>
<dbReference type="InterPro" id="IPR041715">
    <property type="entry name" value="HisRS-like_core"/>
</dbReference>
<feature type="domain" description="Aminoacyl-transfer RNA synthetases class-II family profile" evidence="17">
    <location>
        <begin position="1"/>
        <end position="313"/>
    </location>
</feature>
<dbReference type="PROSITE" id="PS50862">
    <property type="entry name" value="AA_TRNA_LIGASE_II"/>
    <property type="match status" value="1"/>
</dbReference>
<evidence type="ECO:0000256" key="11">
    <source>
        <dbReference type="ARBA" id="ARBA00022840"/>
    </source>
</evidence>
<evidence type="ECO:0000256" key="5">
    <source>
        <dbReference type="ARBA" id="ARBA00009489"/>
    </source>
</evidence>
<evidence type="ECO:0000256" key="9">
    <source>
        <dbReference type="ARBA" id="ARBA00022679"/>
    </source>
</evidence>
<evidence type="ECO:0000256" key="13">
    <source>
        <dbReference type="ARBA" id="ARBA00024861"/>
    </source>
</evidence>
<dbReference type="SUPFAM" id="SSF55681">
    <property type="entry name" value="Class II aaRS and biotin synthetases"/>
    <property type="match status" value="1"/>
</dbReference>
<dbReference type="InterPro" id="IPR001348">
    <property type="entry name" value="ATP_PRibTrfase_HisG"/>
</dbReference>
<dbReference type="InterPro" id="IPR018198">
    <property type="entry name" value="ATP_PRibTrfase_CS"/>
</dbReference>
<name>A0ABM9N368_9LACO</name>
<dbReference type="CDD" id="cd13595">
    <property type="entry name" value="PBP2_HisGs"/>
    <property type="match status" value="1"/>
</dbReference>
<dbReference type="HAMAP" id="MF_00125">
    <property type="entry name" value="HisZ"/>
    <property type="match status" value="1"/>
</dbReference>
<comment type="similarity">
    <text evidence="4 15">Belongs to the class-II aminoacyl-tRNA synthetase family. HisZ subfamily.</text>
</comment>
<keyword evidence="6 16" id="KW-0963">Cytoplasm</keyword>
<reference evidence="18 19" key="1">
    <citation type="submission" date="2024-01" db="EMBL/GenBank/DDBJ databases">
        <authorList>
            <person name="Botero Cardona J."/>
        </authorList>
    </citation>
    <scope>NUCLEOTIDE SEQUENCE [LARGE SCALE GENOMIC DNA]</scope>
    <source>
        <strain evidence="18 19">LMG 33000</strain>
    </source>
</reference>
<evidence type="ECO:0000256" key="7">
    <source>
        <dbReference type="ARBA" id="ARBA00022605"/>
    </source>
</evidence>
<comment type="function">
    <text evidence="14 15">Required for the first step of histidine biosynthesis. May allow the feedback regulation of ATP phosphoribosyltransferase activity by histidine.</text>
</comment>
<dbReference type="InterPro" id="IPR045864">
    <property type="entry name" value="aa-tRNA-synth_II/BPL/LPL"/>
</dbReference>
<comment type="function">
    <text evidence="13 16">Catalyzes the condensation of ATP and 5-phosphoribose 1-diphosphate to form N'-(5'-phosphoribosyl)-ATP (PR-ATP). Has a crucial role in the pathway because the rate of histidine biosynthesis seems to be controlled primarily by regulation of HisG enzymatic activity.</text>
</comment>
<dbReference type="InterPro" id="IPR024893">
    <property type="entry name" value="ATP_PRibTrfase_HisG_short"/>
</dbReference>
<evidence type="ECO:0000256" key="14">
    <source>
        <dbReference type="ARBA" id="ARBA00025246"/>
    </source>
</evidence>
<dbReference type="GO" id="GO:0003879">
    <property type="term" value="F:ATP phosphoribosyltransferase activity"/>
    <property type="evidence" value="ECO:0007669"/>
    <property type="project" value="UniProtKB-EC"/>
</dbReference>
<comment type="catalytic activity">
    <reaction evidence="1 16">
        <text>1-(5-phospho-beta-D-ribosyl)-ATP + diphosphate = 5-phospho-alpha-D-ribose 1-diphosphate + ATP</text>
        <dbReference type="Rhea" id="RHEA:18473"/>
        <dbReference type="ChEBI" id="CHEBI:30616"/>
        <dbReference type="ChEBI" id="CHEBI:33019"/>
        <dbReference type="ChEBI" id="CHEBI:58017"/>
        <dbReference type="ChEBI" id="CHEBI:73183"/>
        <dbReference type="EC" id="2.4.2.17"/>
    </reaction>
</comment>
<keyword evidence="10 16" id="KW-0547">Nucleotide-binding</keyword>
<keyword evidence="7 16" id="KW-0028">Amino-acid biosynthesis</keyword>
<evidence type="ECO:0000256" key="10">
    <source>
        <dbReference type="ARBA" id="ARBA00022741"/>
    </source>
</evidence>
<dbReference type="EMBL" id="CAWVOH010000001">
    <property type="protein sequence ID" value="CAK8053593.1"/>
    <property type="molecule type" value="Genomic_DNA"/>
</dbReference>
<dbReference type="Proteomes" id="UP001314241">
    <property type="component" value="Unassembled WGS sequence"/>
</dbReference>
<dbReference type="NCBIfam" id="TIGR00070">
    <property type="entry name" value="hisG"/>
    <property type="match status" value="1"/>
</dbReference>
<comment type="similarity">
    <text evidence="5 16">Belongs to the ATP phosphoribosyltransferase family. Short subfamily.</text>
</comment>
<comment type="miscellaneous">
    <text evidence="15">This function is generally fulfilled by the C-terminal part of HisG, which is missing in some bacteria such as this one.</text>
</comment>
<dbReference type="Pfam" id="PF01634">
    <property type="entry name" value="HisG"/>
    <property type="match status" value="1"/>
</dbReference>
<protein>
    <recommendedName>
        <fullName evidence="15 16">Multifunctional fusion protein</fullName>
    </recommendedName>
    <domain>
        <recommendedName>
            <fullName evidence="16">ATP phosphoribosyltransferase</fullName>
            <shortName evidence="16">ATP-PRT</shortName>
            <shortName evidence="16">ATP-PRTase</shortName>
            <ecNumber evidence="16">2.4.2.17</ecNumber>
        </recommendedName>
    </domain>
    <domain>
        <recommendedName>
            <fullName evidence="15">ATP phosphoribosyltransferase regulatory subunit</fullName>
        </recommendedName>
    </domain>
</protein>
<evidence type="ECO:0000313" key="19">
    <source>
        <dbReference type="Proteomes" id="UP001314241"/>
    </source>
</evidence>
<comment type="subunit">
    <text evidence="16">Heteromultimer composed of HisG and HisZ subunits.</text>
</comment>
<evidence type="ECO:0000256" key="16">
    <source>
        <dbReference type="HAMAP-Rule" id="MF_01018"/>
    </source>
</evidence>
<dbReference type="PROSITE" id="PS01316">
    <property type="entry name" value="ATP_P_PHORIBOSYLTR"/>
    <property type="match status" value="1"/>
</dbReference>
<evidence type="ECO:0000256" key="6">
    <source>
        <dbReference type="ARBA" id="ARBA00022490"/>
    </source>
</evidence>
<keyword evidence="19" id="KW-1185">Reference proteome</keyword>
<dbReference type="InterPro" id="IPR004517">
    <property type="entry name" value="HisZ"/>
</dbReference>
<dbReference type="EC" id="2.4.2.17" evidence="16"/>
<evidence type="ECO:0000313" key="18">
    <source>
        <dbReference type="EMBL" id="CAK8053593.1"/>
    </source>
</evidence>
<proteinExistence type="inferred from homology"/>
<evidence type="ECO:0000256" key="1">
    <source>
        <dbReference type="ARBA" id="ARBA00000915"/>
    </source>
</evidence>
<keyword evidence="8 16" id="KW-0328">Glycosyltransferase</keyword>
<dbReference type="InterPro" id="IPR013820">
    <property type="entry name" value="ATP_PRibTrfase_cat"/>
</dbReference>
<evidence type="ECO:0000256" key="4">
    <source>
        <dbReference type="ARBA" id="ARBA00005539"/>
    </source>
</evidence>
<dbReference type="Gene3D" id="3.40.190.10">
    <property type="entry name" value="Periplasmic binding protein-like II"/>
    <property type="match status" value="2"/>
</dbReference>
<evidence type="ECO:0000256" key="12">
    <source>
        <dbReference type="ARBA" id="ARBA00023102"/>
    </source>
</evidence>
<comment type="pathway">
    <text evidence="3 16">Amino-acid biosynthesis; L-histidine biosynthesis; L-histidine from 5-phospho-alpha-D-ribose 1-diphosphate: step 1/9.</text>
</comment>
<keyword evidence="12 16" id="KW-0368">Histidine biosynthesis</keyword>
<keyword evidence="11 16" id="KW-0067">ATP-binding</keyword>
<dbReference type="PANTHER" id="PTHR21403:SF8">
    <property type="entry name" value="ATP PHOSPHORIBOSYLTRANSFERASE"/>
    <property type="match status" value="1"/>
</dbReference>
<dbReference type="SUPFAM" id="SSF53850">
    <property type="entry name" value="Periplasmic binding protein-like II"/>
    <property type="match status" value="1"/>
</dbReference>
<keyword evidence="9 16" id="KW-0808">Transferase</keyword>
<evidence type="ECO:0000256" key="8">
    <source>
        <dbReference type="ARBA" id="ARBA00022676"/>
    </source>
</evidence>
<accession>A0ABM9N368</accession>
<evidence type="ECO:0000256" key="2">
    <source>
        <dbReference type="ARBA" id="ARBA00004496"/>
    </source>
</evidence>
<comment type="subcellular location">
    <subcellularLocation>
        <location evidence="2 16">Cytoplasm</location>
    </subcellularLocation>
</comment>
<dbReference type="RefSeq" id="WP_349641154.1">
    <property type="nucleotide sequence ID" value="NZ_CAWVOH010000001.1"/>
</dbReference>
<dbReference type="Pfam" id="PF13393">
    <property type="entry name" value="tRNA-synt_His"/>
    <property type="match status" value="1"/>
</dbReference>
<evidence type="ECO:0000256" key="3">
    <source>
        <dbReference type="ARBA" id="ARBA00004667"/>
    </source>
</evidence>
<organism evidence="18 19">
    <name type="scientific">Eupransor demetentiae</name>
    <dbReference type="NCBI Taxonomy" id="3109584"/>
    <lineage>
        <taxon>Bacteria</taxon>
        <taxon>Bacillati</taxon>
        <taxon>Bacillota</taxon>
        <taxon>Bacilli</taxon>
        <taxon>Lactobacillales</taxon>
        <taxon>Lactobacillaceae</taxon>
        <taxon>Eupransor</taxon>
    </lineage>
</organism>
<sequence length="530" mass="59142">MGKLLAASSRDEYGSALREKQRIIFKISDYLNQAGFTPIKTPLIERQSTFESYPAKNMFQLYDQQGDNLVLRPDMTLPVARFIESHCREEVPKQLYYIDDVVRKTPYLSGQYNQISQAGIEIIGDENLSAEEKGLAIMLAIAQKFDLNDLQIVLGDASLIKAVLANFPDLTARQQEAIQAAIEEKNISKFKRLTAHLQGLPTILQDWPLAFGKTADEVAEALAAFPNLKGITAKWQKLTAFVQTNYPDIKVMVDLAVQAPQPYYTGPIIQGFLPILGENLFSGGRYDQLLKNYQEEFYPAVGLGMNLERLLVARKKVATQPDPVVVVLAKGRVEEDVRGLLKAAGVDTSPLENPGRKLIFESSDKRFHFILVKPSDVLKYLDRGIGDIGVVGSDTIAEQEQNHYDVLDLQRGKAEFVLAAPAGFQLDGNQRHRIATKYPKTASQYFNRRGQDVELIKLEGSVELGPLTGLADAIVDISQTGDTLRANKLKVYEELVPVSTHLLVRRGALFQHQTELTKLIENLMKELKEG</sequence>